<name>A0A1I8BBD7_MELHA</name>
<sequence length="131" mass="15362">MQFTSLLVMKEYGKKESKKLQIVDDNTHKERIRILFVCLISVFPCPLYIGMFKLSVILNNYFRETTEFIIITAIFNTSLNLIQCIEEICLFIISKDFRKLVKNQFFKNKQINVVGTAIMVTQNPQQAKIFK</sequence>
<keyword evidence="2" id="KW-1185">Reference proteome</keyword>
<evidence type="ECO:0000313" key="2">
    <source>
        <dbReference type="Proteomes" id="UP000095281"/>
    </source>
</evidence>
<feature type="transmembrane region" description="Helical" evidence="1">
    <location>
        <begin position="68"/>
        <end position="93"/>
    </location>
</feature>
<reference evidence="3" key="1">
    <citation type="submission" date="2016-11" db="UniProtKB">
        <authorList>
            <consortium name="WormBaseParasite"/>
        </authorList>
    </citation>
    <scope>IDENTIFICATION</scope>
</reference>
<dbReference type="AlphaFoldDB" id="A0A1I8BBD7"/>
<accession>A0A1I8BBD7</accession>
<keyword evidence="1" id="KW-1133">Transmembrane helix</keyword>
<protein>
    <submittedName>
        <fullName evidence="3">G_PROTEIN_RECEP_F1_2 domain-containing protein</fullName>
    </submittedName>
</protein>
<organism evidence="2 3">
    <name type="scientific">Meloidogyne hapla</name>
    <name type="common">Root-knot nematode worm</name>
    <dbReference type="NCBI Taxonomy" id="6305"/>
    <lineage>
        <taxon>Eukaryota</taxon>
        <taxon>Metazoa</taxon>
        <taxon>Ecdysozoa</taxon>
        <taxon>Nematoda</taxon>
        <taxon>Chromadorea</taxon>
        <taxon>Rhabditida</taxon>
        <taxon>Tylenchina</taxon>
        <taxon>Tylenchomorpha</taxon>
        <taxon>Tylenchoidea</taxon>
        <taxon>Meloidogynidae</taxon>
        <taxon>Meloidogyninae</taxon>
        <taxon>Meloidogyne</taxon>
    </lineage>
</organism>
<dbReference type="Proteomes" id="UP000095281">
    <property type="component" value="Unplaced"/>
</dbReference>
<evidence type="ECO:0000313" key="3">
    <source>
        <dbReference type="WBParaSite" id="MhA1_Contig1827.frz3.gene3"/>
    </source>
</evidence>
<keyword evidence="1" id="KW-0472">Membrane</keyword>
<dbReference type="WBParaSite" id="MhA1_Contig1827.frz3.gene3">
    <property type="protein sequence ID" value="MhA1_Contig1827.frz3.gene3"/>
    <property type="gene ID" value="MhA1_Contig1827.frz3.gene3"/>
</dbReference>
<proteinExistence type="predicted"/>
<keyword evidence="1" id="KW-0812">Transmembrane</keyword>
<evidence type="ECO:0000256" key="1">
    <source>
        <dbReference type="SAM" id="Phobius"/>
    </source>
</evidence>
<feature type="transmembrane region" description="Helical" evidence="1">
    <location>
        <begin position="34"/>
        <end position="56"/>
    </location>
</feature>